<name>A0A0K0E7E9_STRER</name>
<feature type="compositionally biased region" description="Polar residues" evidence="1">
    <location>
        <begin position="86"/>
        <end position="99"/>
    </location>
</feature>
<organism evidence="3">
    <name type="scientific">Strongyloides stercoralis</name>
    <name type="common">Threadworm</name>
    <dbReference type="NCBI Taxonomy" id="6248"/>
    <lineage>
        <taxon>Eukaryota</taxon>
        <taxon>Metazoa</taxon>
        <taxon>Ecdysozoa</taxon>
        <taxon>Nematoda</taxon>
        <taxon>Chromadorea</taxon>
        <taxon>Rhabditida</taxon>
        <taxon>Tylenchina</taxon>
        <taxon>Panagrolaimomorpha</taxon>
        <taxon>Strongyloidoidea</taxon>
        <taxon>Strongyloididae</taxon>
        <taxon>Strongyloides</taxon>
    </lineage>
</organism>
<feature type="compositionally biased region" description="Basic and acidic residues" evidence="1">
    <location>
        <begin position="23"/>
        <end position="39"/>
    </location>
</feature>
<dbReference type="Proteomes" id="UP000035681">
    <property type="component" value="Unplaced"/>
</dbReference>
<dbReference type="WBParaSite" id="TCONS_00003468.p1">
    <property type="protein sequence ID" value="TCONS_00003468.p1"/>
    <property type="gene ID" value="XLOC_003214"/>
</dbReference>
<evidence type="ECO:0000313" key="2">
    <source>
        <dbReference type="Proteomes" id="UP000035681"/>
    </source>
</evidence>
<reference evidence="3" key="1">
    <citation type="submission" date="2015-08" db="UniProtKB">
        <authorList>
            <consortium name="WormBaseParasite"/>
        </authorList>
    </citation>
    <scope>IDENTIFICATION</scope>
</reference>
<accession>A0A0K0E7E9</accession>
<dbReference type="SUPFAM" id="SSF54277">
    <property type="entry name" value="CAD &amp; PB1 domains"/>
    <property type="match status" value="1"/>
</dbReference>
<evidence type="ECO:0000313" key="4">
    <source>
        <dbReference type="WBParaSite" id="TCONS_00003468.p1"/>
    </source>
</evidence>
<evidence type="ECO:0000256" key="1">
    <source>
        <dbReference type="SAM" id="MobiDB-lite"/>
    </source>
</evidence>
<evidence type="ECO:0000313" key="3">
    <source>
        <dbReference type="WBParaSite" id="SSTP_0000542600.1"/>
    </source>
</evidence>
<feature type="region of interest" description="Disordered" evidence="1">
    <location>
        <begin position="1"/>
        <end position="39"/>
    </location>
</feature>
<proteinExistence type="predicted"/>
<sequence length="192" mass="22576">MNKRPRSYVPNISANLSPIMPEQQDKNTRSLSTRFDKDPDCQRNVNDAFNFYHSRHDQVKPNQECPKLGSDNMDVDQTLKSVPHENGNNQHFSGPLNSSQFDEDEDRFIIKVVHGGFIRIFTYRRTYGFDYFRSQLYTNGKQSYKGSCSWFDHFNDRISLVDENDLNSMLDFLELFGERYVKIFLNNPIKPQ</sequence>
<keyword evidence="2" id="KW-1185">Reference proteome</keyword>
<dbReference type="AlphaFoldDB" id="A0A0K0E7E9"/>
<protein>
    <submittedName>
        <fullName evidence="3">BTB_2 domain-containing protein</fullName>
    </submittedName>
    <submittedName>
        <fullName evidence="4">PB1 domain-containing protein</fullName>
    </submittedName>
</protein>
<feature type="region of interest" description="Disordered" evidence="1">
    <location>
        <begin position="80"/>
        <end position="99"/>
    </location>
</feature>
<dbReference type="WBParaSite" id="SSTP_0000542600.1">
    <property type="protein sequence ID" value="SSTP_0000542600.1"/>
    <property type="gene ID" value="SSTP_0000542600"/>
</dbReference>